<accession>A0A8F8KMD1</accession>
<sequence length="93" mass="10792">MANSLNYLCKSGYLHIGDELITPDGENRTKVVSTNTTQCPIALWDYPNQEFHSIEEWLSACDYTKEDEVMVYPLDTILVKRGNKQHLLREMQK</sequence>
<name>A0A8F8KMD1_9VIRU</name>
<dbReference type="EMBL" id="MZ420154">
    <property type="protein sequence ID" value="QYA18792.1"/>
    <property type="molecule type" value="Genomic_DNA"/>
</dbReference>
<gene>
    <name evidence="1" type="ORF">KOM_12_524</name>
</gene>
<reference evidence="1" key="1">
    <citation type="submission" date="2021-06" db="EMBL/GenBank/DDBJ databases">
        <authorList>
            <person name="Rolland C."/>
        </authorList>
    </citation>
    <scope>NUCLEOTIDE SEQUENCE</scope>
    <source>
        <strain evidence="1">347.936635</strain>
    </source>
</reference>
<organism evidence="1">
    <name type="scientific">Clandestinovirus</name>
    <dbReference type="NCBI Taxonomy" id="2831644"/>
    <lineage>
        <taxon>Viruses</taxon>
    </lineage>
</organism>
<evidence type="ECO:0000313" key="1">
    <source>
        <dbReference type="EMBL" id="QYA18792.1"/>
    </source>
</evidence>
<protein>
    <submittedName>
        <fullName evidence="1">Uncharacterized protein</fullName>
    </submittedName>
</protein>
<proteinExistence type="predicted"/>